<dbReference type="RefSeq" id="WP_124738227.1">
    <property type="nucleotide sequence ID" value="NZ_CP034086.1"/>
</dbReference>
<evidence type="ECO:0000256" key="18">
    <source>
        <dbReference type="RuleBase" id="RU000437"/>
    </source>
</evidence>
<comment type="catalytic activity">
    <reaction evidence="10">
        <text>sn-glycerol 3-phosphate + NADP(+) = dihydroxyacetone phosphate + NADPH + H(+)</text>
        <dbReference type="Rhea" id="RHEA:11096"/>
        <dbReference type="ChEBI" id="CHEBI:15378"/>
        <dbReference type="ChEBI" id="CHEBI:57597"/>
        <dbReference type="ChEBI" id="CHEBI:57642"/>
        <dbReference type="ChEBI" id="CHEBI:57783"/>
        <dbReference type="ChEBI" id="CHEBI:58349"/>
        <dbReference type="EC" id="1.1.1.94"/>
    </reaction>
    <physiologicalReaction direction="right-to-left" evidence="10">
        <dbReference type="Rhea" id="RHEA:11098"/>
    </physiologicalReaction>
</comment>
<evidence type="ECO:0000256" key="14">
    <source>
        <dbReference type="HAMAP-Rule" id="MF_00394"/>
    </source>
</evidence>
<evidence type="ECO:0000256" key="8">
    <source>
        <dbReference type="ARBA" id="ARBA00023209"/>
    </source>
</evidence>
<dbReference type="Gene3D" id="3.40.50.720">
    <property type="entry name" value="NAD(P)-binding Rossmann-like Domain"/>
    <property type="match status" value="1"/>
</dbReference>
<reference evidence="22 23" key="1">
    <citation type="submission" date="2018-11" db="EMBL/GenBank/DDBJ databases">
        <title>Genome squencing of methanotrophic bacteria isolated from alkaline groundwater in Korea.</title>
        <authorList>
            <person name="Nguyen L.N."/>
        </authorList>
    </citation>
    <scope>NUCLEOTIDE SEQUENCE [LARGE SCALE GENOMIC DNA]</scope>
    <source>
        <strain evidence="22 23">GW6</strain>
    </source>
</reference>
<evidence type="ECO:0000256" key="19">
    <source>
        <dbReference type="SAM" id="SignalP"/>
    </source>
</evidence>
<dbReference type="GO" id="GO:0005829">
    <property type="term" value="C:cytosol"/>
    <property type="evidence" value="ECO:0007669"/>
    <property type="project" value="TreeGrafter"/>
</dbReference>
<feature type="binding site" evidence="14">
    <location>
        <position position="278"/>
    </location>
    <ligand>
        <name>NADPH</name>
        <dbReference type="ChEBI" id="CHEBI:57783"/>
    </ligand>
</feature>
<comment type="pathway">
    <text evidence="14">Membrane lipid metabolism; glycerophospholipid metabolism.</text>
</comment>
<dbReference type="InterPro" id="IPR006109">
    <property type="entry name" value="G3P_DH_NAD-dep_C"/>
</dbReference>
<name>A0A3G8M3C1_9HYPH</name>
<dbReference type="Pfam" id="PF01210">
    <property type="entry name" value="NAD_Gly3P_dh_N"/>
    <property type="match status" value="1"/>
</dbReference>
<feature type="domain" description="Glycerol-3-phosphate dehydrogenase NAD-dependent N-terminal" evidence="20">
    <location>
        <begin position="6"/>
        <end position="159"/>
    </location>
</feature>
<dbReference type="GO" id="GO:0046168">
    <property type="term" value="P:glycerol-3-phosphate catabolic process"/>
    <property type="evidence" value="ECO:0007669"/>
    <property type="project" value="InterPro"/>
</dbReference>
<comment type="subcellular location">
    <subcellularLocation>
        <location evidence="14">Cytoplasm</location>
    </subcellularLocation>
</comment>
<dbReference type="GO" id="GO:0046167">
    <property type="term" value="P:glycerol-3-phosphate biosynthetic process"/>
    <property type="evidence" value="ECO:0007669"/>
    <property type="project" value="UniProtKB-UniRule"/>
</dbReference>
<feature type="binding site" evidence="14">
    <location>
        <position position="190"/>
    </location>
    <ligand>
        <name>sn-glycerol 3-phosphate</name>
        <dbReference type="ChEBI" id="CHEBI:57597"/>
    </ligand>
</feature>
<keyword evidence="2 14" id="KW-0444">Lipid biosynthesis</keyword>
<dbReference type="SUPFAM" id="SSF51735">
    <property type="entry name" value="NAD(P)-binding Rossmann-fold domains"/>
    <property type="match status" value="1"/>
</dbReference>
<evidence type="ECO:0000256" key="1">
    <source>
        <dbReference type="ARBA" id="ARBA00011009"/>
    </source>
</evidence>
<dbReference type="GO" id="GO:0008654">
    <property type="term" value="P:phospholipid biosynthetic process"/>
    <property type="evidence" value="ECO:0007669"/>
    <property type="project" value="UniProtKB-KW"/>
</dbReference>
<evidence type="ECO:0000256" key="2">
    <source>
        <dbReference type="ARBA" id="ARBA00022516"/>
    </source>
</evidence>
<dbReference type="FunFam" id="1.10.1040.10:FF:000001">
    <property type="entry name" value="Glycerol-3-phosphate dehydrogenase [NAD(P)+]"/>
    <property type="match status" value="1"/>
</dbReference>
<dbReference type="PIRSF" id="PIRSF000114">
    <property type="entry name" value="Glycerol-3-P_dh"/>
    <property type="match status" value="1"/>
</dbReference>
<dbReference type="GO" id="GO:0005975">
    <property type="term" value="P:carbohydrate metabolic process"/>
    <property type="evidence" value="ECO:0007669"/>
    <property type="project" value="InterPro"/>
</dbReference>
<dbReference type="PANTHER" id="PTHR11728:SF1">
    <property type="entry name" value="GLYCEROL-3-PHOSPHATE DEHYDROGENASE [NAD(+)] 2, CHLOROPLASTIC"/>
    <property type="match status" value="1"/>
</dbReference>
<dbReference type="Pfam" id="PF07479">
    <property type="entry name" value="NAD_Gly3P_dh_C"/>
    <property type="match status" value="1"/>
</dbReference>
<feature type="binding site" evidence="14">
    <location>
        <position position="276"/>
    </location>
    <ligand>
        <name>NADPH</name>
        <dbReference type="ChEBI" id="CHEBI:57783"/>
    </ligand>
</feature>
<keyword evidence="7 14" id="KW-0443">Lipid metabolism</keyword>
<feature type="active site" description="Proton acceptor" evidence="14 15">
    <location>
        <position position="190"/>
    </location>
</feature>
<evidence type="ECO:0000256" key="3">
    <source>
        <dbReference type="ARBA" id="ARBA00022741"/>
    </source>
</evidence>
<keyword evidence="4 14" id="KW-0521">NADP</keyword>
<organism evidence="22 23">
    <name type="scientific">Methylocystis rosea</name>
    <dbReference type="NCBI Taxonomy" id="173366"/>
    <lineage>
        <taxon>Bacteria</taxon>
        <taxon>Pseudomonadati</taxon>
        <taxon>Pseudomonadota</taxon>
        <taxon>Alphaproteobacteria</taxon>
        <taxon>Hyphomicrobiales</taxon>
        <taxon>Methylocystaceae</taxon>
        <taxon>Methylocystis</taxon>
    </lineage>
</organism>
<feature type="binding site" evidence="14">
    <location>
        <position position="139"/>
    </location>
    <ligand>
        <name>NADPH</name>
        <dbReference type="ChEBI" id="CHEBI:57783"/>
    </ligand>
</feature>
<feature type="binding site" evidence="16">
    <location>
        <position position="107"/>
    </location>
    <ligand>
        <name>substrate</name>
    </ligand>
</feature>
<sequence length="329" mass="34478">MTRATVAVLGAGAWGVALANVAAQGRARVPLWAHDPQAAEALARDRENTRRLPGLPLAAAVAPTSDISVLREADIVLAVTPAQAIRMTARAARPHMRERAAFVICAKGIERDRRKFLSEVAKEELPHVDVAVLSGPSFAADVCRGLPTAVTLAAHDETLARRLSEELSTKTFRLYRSTDVRGAEIGGAAKNVLAIAAGMSHGRGLGASAQAALIARGFAELMRLGRVLGARQETLMGLSGLGDLVLTCGSAQSRNFALGEALGQGKSVEDATHGKLAEGAFTARVLVEMARAHDVELPIAEAVDSILSARLSVDGAIDALLMRPLKAED</sequence>
<evidence type="ECO:0000256" key="4">
    <source>
        <dbReference type="ARBA" id="ARBA00022857"/>
    </source>
</evidence>
<dbReference type="InterPro" id="IPR011128">
    <property type="entry name" value="G3P_DH_NAD-dep_N"/>
</dbReference>
<evidence type="ECO:0000256" key="11">
    <source>
        <dbReference type="ARBA" id="ARBA00066687"/>
    </source>
</evidence>
<dbReference type="KEGG" id="mros:EHO51_06570"/>
<keyword evidence="14" id="KW-0963">Cytoplasm</keyword>
<evidence type="ECO:0000256" key="15">
    <source>
        <dbReference type="PIRSR" id="PIRSR000114-1"/>
    </source>
</evidence>
<feature type="binding site" evidence="14">
    <location>
        <position position="255"/>
    </location>
    <ligand>
        <name>sn-glycerol 3-phosphate</name>
        <dbReference type="ChEBI" id="CHEBI:57597"/>
    </ligand>
</feature>
<feature type="chain" id="PRO_5018071459" description="Glycerol-3-phosphate dehydrogenase [NAD(P)+]" evidence="19">
    <location>
        <begin position="20"/>
        <end position="329"/>
    </location>
</feature>
<dbReference type="InterPro" id="IPR013328">
    <property type="entry name" value="6PGD_dom2"/>
</dbReference>
<feature type="signal peptide" evidence="19">
    <location>
        <begin position="1"/>
        <end position="19"/>
    </location>
</feature>
<evidence type="ECO:0000259" key="21">
    <source>
        <dbReference type="Pfam" id="PF07479"/>
    </source>
</evidence>
<dbReference type="PRINTS" id="PR00077">
    <property type="entry name" value="GPDHDRGNASE"/>
</dbReference>
<evidence type="ECO:0000259" key="20">
    <source>
        <dbReference type="Pfam" id="PF01210"/>
    </source>
</evidence>
<evidence type="ECO:0000256" key="7">
    <source>
        <dbReference type="ARBA" id="ARBA00023098"/>
    </source>
</evidence>
<protein>
    <recommendedName>
        <fullName evidence="12 14">Glycerol-3-phosphate dehydrogenase [NAD(P)+]</fullName>
        <ecNumber evidence="11 14">1.1.1.94</ecNumber>
    </recommendedName>
    <alternativeName>
        <fullName evidence="14">NAD(P)(+)-dependent glycerol-3-phosphate dehydrogenase</fullName>
    </alternativeName>
    <alternativeName>
        <fullName evidence="13 14">NAD(P)H-dependent dihydroxyacetone-phosphate reductase</fullName>
    </alternativeName>
</protein>
<dbReference type="PROSITE" id="PS00957">
    <property type="entry name" value="NAD_G3PDH"/>
    <property type="match status" value="1"/>
</dbReference>
<evidence type="ECO:0000256" key="16">
    <source>
        <dbReference type="PIRSR" id="PIRSR000114-2"/>
    </source>
</evidence>
<comment type="similarity">
    <text evidence="1 14 18">Belongs to the NAD-dependent glycerol-3-phosphate dehydrogenase family.</text>
</comment>
<feature type="binding site" evidence="14">
    <location>
        <position position="107"/>
    </location>
    <ligand>
        <name>sn-glycerol 3-phosphate</name>
        <dbReference type="ChEBI" id="CHEBI:57597"/>
    </ligand>
</feature>
<dbReference type="EC" id="1.1.1.94" evidence="11 14"/>
<dbReference type="HAMAP" id="MF_00394">
    <property type="entry name" value="NAD_Glyc3P_dehydrog"/>
    <property type="match status" value="1"/>
</dbReference>
<dbReference type="EMBL" id="CP034086">
    <property type="protein sequence ID" value="AZG76421.1"/>
    <property type="molecule type" value="Genomic_DNA"/>
</dbReference>
<dbReference type="GO" id="GO:0051287">
    <property type="term" value="F:NAD binding"/>
    <property type="evidence" value="ECO:0007669"/>
    <property type="project" value="InterPro"/>
</dbReference>
<keyword evidence="19" id="KW-0732">Signal</keyword>
<dbReference type="AlphaFoldDB" id="A0A3G8M3C1"/>
<dbReference type="FunFam" id="3.40.50.720:FF:000019">
    <property type="entry name" value="Glycerol-3-phosphate dehydrogenase [NAD(P)+]"/>
    <property type="match status" value="1"/>
</dbReference>
<feature type="binding site" evidence="14">
    <location>
        <position position="34"/>
    </location>
    <ligand>
        <name>NADPH</name>
        <dbReference type="ChEBI" id="CHEBI:57783"/>
    </ligand>
</feature>
<evidence type="ECO:0000256" key="17">
    <source>
        <dbReference type="PIRSR" id="PIRSR000114-3"/>
    </source>
</evidence>
<dbReference type="GO" id="GO:0141152">
    <property type="term" value="F:glycerol-3-phosphate dehydrogenase (NAD+) activity"/>
    <property type="evidence" value="ECO:0007669"/>
    <property type="project" value="RHEA"/>
</dbReference>
<evidence type="ECO:0000256" key="13">
    <source>
        <dbReference type="ARBA" id="ARBA00080511"/>
    </source>
</evidence>
<feature type="binding site" evidence="14">
    <location>
        <position position="14"/>
    </location>
    <ligand>
        <name>NADPH</name>
        <dbReference type="ChEBI" id="CHEBI:57783"/>
    </ligand>
</feature>
<evidence type="ECO:0000256" key="10">
    <source>
        <dbReference type="ARBA" id="ARBA00052716"/>
    </source>
</evidence>
<feature type="binding site" evidence="17">
    <location>
        <position position="254"/>
    </location>
    <ligand>
        <name>NAD(+)</name>
        <dbReference type="ChEBI" id="CHEBI:57540"/>
    </ligand>
</feature>
<evidence type="ECO:0000256" key="6">
    <source>
        <dbReference type="ARBA" id="ARBA00023027"/>
    </source>
</evidence>
<dbReference type="GO" id="GO:0006650">
    <property type="term" value="P:glycerophospholipid metabolic process"/>
    <property type="evidence" value="ECO:0007669"/>
    <property type="project" value="UniProtKB-UniRule"/>
</dbReference>
<feature type="binding site" evidence="16">
    <location>
        <begin position="254"/>
        <end position="255"/>
    </location>
    <ligand>
        <name>substrate</name>
    </ligand>
</feature>
<dbReference type="Proteomes" id="UP000273982">
    <property type="component" value="Chromosome"/>
</dbReference>
<feature type="binding site" evidence="17">
    <location>
        <begin position="10"/>
        <end position="15"/>
    </location>
    <ligand>
        <name>NAD(+)</name>
        <dbReference type="ChEBI" id="CHEBI:57540"/>
    </ligand>
</feature>
<dbReference type="GO" id="GO:0141153">
    <property type="term" value="F:glycerol-3-phosphate dehydrogenase (NADP+) activity"/>
    <property type="evidence" value="ECO:0007669"/>
    <property type="project" value="RHEA"/>
</dbReference>
<dbReference type="InterPro" id="IPR008927">
    <property type="entry name" value="6-PGluconate_DH-like_C_sf"/>
</dbReference>
<evidence type="ECO:0000313" key="22">
    <source>
        <dbReference type="EMBL" id="AZG76421.1"/>
    </source>
</evidence>
<feature type="domain" description="Glycerol-3-phosphate dehydrogenase NAD-dependent C-terminal" evidence="21">
    <location>
        <begin position="179"/>
        <end position="317"/>
    </location>
</feature>
<feature type="binding site" evidence="14">
    <location>
        <position position="254"/>
    </location>
    <ligand>
        <name>NADPH</name>
        <dbReference type="ChEBI" id="CHEBI:57783"/>
    </ligand>
</feature>
<gene>
    <name evidence="14" type="primary">gpsA</name>
    <name evidence="22" type="ORF">EHO51_06570</name>
</gene>
<comment type="caution">
    <text evidence="14">Lacks conserved residue(s) required for the propagation of feature annotation.</text>
</comment>
<dbReference type="Gene3D" id="1.10.1040.10">
    <property type="entry name" value="N-(1-d-carboxylethyl)-l-norvaline Dehydrogenase, domain 2"/>
    <property type="match status" value="1"/>
</dbReference>
<dbReference type="NCBIfam" id="NF000942">
    <property type="entry name" value="PRK00094.1-4"/>
    <property type="match status" value="1"/>
</dbReference>
<keyword evidence="3 14" id="KW-0547">Nucleotide-binding</keyword>
<keyword evidence="9 14" id="KW-1208">Phospholipid metabolism</keyword>
<dbReference type="NCBIfam" id="NF000940">
    <property type="entry name" value="PRK00094.1-2"/>
    <property type="match status" value="1"/>
</dbReference>
<dbReference type="PANTHER" id="PTHR11728">
    <property type="entry name" value="GLYCEROL-3-PHOSPHATE DEHYDROGENASE"/>
    <property type="match status" value="1"/>
</dbReference>
<dbReference type="SUPFAM" id="SSF48179">
    <property type="entry name" value="6-phosphogluconate dehydrogenase C-terminal domain-like"/>
    <property type="match status" value="1"/>
</dbReference>
<proteinExistence type="inferred from homology"/>
<evidence type="ECO:0000256" key="9">
    <source>
        <dbReference type="ARBA" id="ARBA00023264"/>
    </source>
</evidence>
<evidence type="ECO:0000256" key="12">
    <source>
        <dbReference type="ARBA" id="ARBA00069372"/>
    </source>
</evidence>
<feature type="binding site" evidence="14">
    <location>
        <position position="243"/>
    </location>
    <ligand>
        <name>sn-glycerol 3-phosphate</name>
        <dbReference type="ChEBI" id="CHEBI:57597"/>
    </ligand>
</feature>
<comment type="catalytic activity">
    <reaction evidence="14">
        <text>sn-glycerol 3-phosphate + NAD(+) = dihydroxyacetone phosphate + NADH + H(+)</text>
        <dbReference type="Rhea" id="RHEA:11092"/>
        <dbReference type="ChEBI" id="CHEBI:15378"/>
        <dbReference type="ChEBI" id="CHEBI:57540"/>
        <dbReference type="ChEBI" id="CHEBI:57597"/>
        <dbReference type="ChEBI" id="CHEBI:57642"/>
        <dbReference type="ChEBI" id="CHEBI:57945"/>
        <dbReference type="EC" id="1.1.1.94"/>
    </reaction>
</comment>
<feature type="binding site" evidence="14">
    <location>
        <position position="135"/>
    </location>
    <ligand>
        <name>sn-glycerol 3-phosphate</name>
        <dbReference type="ChEBI" id="CHEBI:57597"/>
    </ligand>
</feature>
<dbReference type="UniPathway" id="UPA00940"/>
<feature type="binding site" evidence="14">
    <location>
        <position position="107"/>
    </location>
    <ligand>
        <name>NADPH</name>
        <dbReference type="ChEBI" id="CHEBI:57783"/>
    </ligand>
</feature>
<evidence type="ECO:0000313" key="23">
    <source>
        <dbReference type="Proteomes" id="UP000273982"/>
    </source>
</evidence>
<feature type="binding site" evidence="14">
    <location>
        <position position="137"/>
    </location>
    <ligand>
        <name>sn-glycerol 3-phosphate</name>
        <dbReference type="ChEBI" id="CHEBI:57597"/>
    </ligand>
</feature>
<feature type="binding site" evidence="14">
    <location>
        <position position="253"/>
    </location>
    <ligand>
        <name>sn-glycerol 3-phosphate</name>
        <dbReference type="ChEBI" id="CHEBI:57597"/>
    </ligand>
</feature>
<feature type="binding site" evidence="14">
    <location>
        <position position="254"/>
    </location>
    <ligand>
        <name>sn-glycerol 3-phosphate</name>
        <dbReference type="ChEBI" id="CHEBI:57597"/>
    </ligand>
</feature>
<dbReference type="InterPro" id="IPR036291">
    <property type="entry name" value="NAD(P)-bd_dom_sf"/>
</dbReference>
<accession>A0A3G8M3C1</accession>
<keyword evidence="5 14" id="KW-0560">Oxidoreductase</keyword>
<keyword evidence="6 14" id="KW-0520">NAD</keyword>
<feature type="binding site" evidence="17">
    <location>
        <position position="275"/>
    </location>
    <ligand>
        <name>NAD(+)</name>
        <dbReference type="ChEBI" id="CHEBI:57540"/>
    </ligand>
</feature>
<comment type="function">
    <text evidence="14">Catalyzes the reduction of the glycolytic intermediate dihydroxyacetone phosphate (DHAP) to sn-glycerol 3-phosphate (G3P), the key precursor for phospholipid synthesis.</text>
</comment>
<evidence type="ECO:0000256" key="5">
    <source>
        <dbReference type="ARBA" id="ARBA00023002"/>
    </source>
</evidence>
<feature type="binding site" evidence="17">
    <location>
        <position position="139"/>
    </location>
    <ligand>
        <name>NAD(+)</name>
        <dbReference type="ChEBI" id="CHEBI:57540"/>
    </ligand>
</feature>
<keyword evidence="8 14" id="KW-0594">Phospholipid biosynthesis</keyword>
<dbReference type="InterPro" id="IPR006168">
    <property type="entry name" value="G3P_DH_NAD-dep"/>
</dbReference>